<evidence type="ECO:0000256" key="1">
    <source>
        <dbReference type="SAM" id="Phobius"/>
    </source>
</evidence>
<keyword evidence="1" id="KW-0812">Transmembrane</keyword>
<comment type="caution">
    <text evidence="2">The sequence shown here is derived from an EMBL/GenBank/DDBJ whole genome shotgun (WGS) entry which is preliminary data.</text>
</comment>
<name>A0A921EMA7_9ACTN</name>
<reference evidence="2" key="1">
    <citation type="journal article" date="2021" name="PeerJ">
        <title>Extensive microbial diversity within the chicken gut microbiome revealed by metagenomics and culture.</title>
        <authorList>
            <person name="Gilroy R."/>
            <person name="Ravi A."/>
            <person name="Getino M."/>
            <person name="Pursley I."/>
            <person name="Horton D.L."/>
            <person name="Alikhan N.F."/>
            <person name="Baker D."/>
            <person name="Gharbi K."/>
            <person name="Hall N."/>
            <person name="Watson M."/>
            <person name="Adriaenssens E.M."/>
            <person name="Foster-Nyarko E."/>
            <person name="Jarju S."/>
            <person name="Secka A."/>
            <person name="Antonio M."/>
            <person name="Oren A."/>
            <person name="Chaudhuri R.R."/>
            <person name="La Ragione R."/>
            <person name="Hildebrand F."/>
            <person name="Pallen M.J."/>
        </authorList>
    </citation>
    <scope>NUCLEOTIDE SEQUENCE</scope>
    <source>
        <strain evidence="2">ChiGjej3B3-7470</strain>
    </source>
</reference>
<dbReference type="AlphaFoldDB" id="A0A921EMA7"/>
<dbReference type="EMBL" id="DYZF01000104">
    <property type="protein sequence ID" value="HJE51197.1"/>
    <property type="molecule type" value="Genomic_DNA"/>
</dbReference>
<feature type="transmembrane region" description="Helical" evidence="1">
    <location>
        <begin position="35"/>
        <end position="54"/>
    </location>
</feature>
<proteinExistence type="predicted"/>
<evidence type="ECO:0000313" key="2">
    <source>
        <dbReference type="EMBL" id="HJE51197.1"/>
    </source>
</evidence>
<sequence length="353" mass="36934">MNDKLHDAFKTVVPEAPETTGWVAGARRKRRNKQLAVGGAAAAVTLALAVPLAMNLSVFQPVQYASPTPTPTQATNAAITVAPEPARDGMPGAAACFQEDGFTPITEGVTGPELPTGVTKAYLCGDGLQAFGTSGPMDPLVTNPDRIVEAFLALPAAPAAPPEGCGYEAAAPYRVILEYGNGEKRVLTGYEEDCADATHGTTKKAGYGFQKTLVGLWEDQRSFASAPSPDAGVQALTCTPAQYSMMPIGLGDVTTGIFCSDLPIIPTQEPVEKVILDDALVAQIADKAVAEAVPGHPEALPGGESGVIVLTNQWGDIFPIHRFGHQYSFRGENEMMVWTPTGELAAQLDAALS</sequence>
<organism evidence="2 3">
    <name type="scientific">Tessaracoccus flavescens</name>
    <dbReference type="NCBI Taxonomy" id="399497"/>
    <lineage>
        <taxon>Bacteria</taxon>
        <taxon>Bacillati</taxon>
        <taxon>Actinomycetota</taxon>
        <taxon>Actinomycetes</taxon>
        <taxon>Propionibacteriales</taxon>
        <taxon>Propionibacteriaceae</taxon>
        <taxon>Tessaracoccus</taxon>
    </lineage>
</organism>
<dbReference type="Proteomes" id="UP000712713">
    <property type="component" value="Unassembled WGS sequence"/>
</dbReference>
<protein>
    <submittedName>
        <fullName evidence="2">Uncharacterized protein</fullName>
    </submittedName>
</protein>
<keyword evidence="1" id="KW-0472">Membrane</keyword>
<keyword evidence="1" id="KW-1133">Transmembrane helix</keyword>
<reference evidence="2" key="2">
    <citation type="submission" date="2021-09" db="EMBL/GenBank/DDBJ databases">
        <authorList>
            <person name="Gilroy R."/>
        </authorList>
    </citation>
    <scope>NUCLEOTIDE SEQUENCE</scope>
    <source>
        <strain evidence="2">ChiGjej3B3-7470</strain>
    </source>
</reference>
<evidence type="ECO:0000313" key="3">
    <source>
        <dbReference type="Proteomes" id="UP000712713"/>
    </source>
</evidence>
<gene>
    <name evidence="2" type="ORF">K8V15_04355</name>
</gene>
<accession>A0A921EMA7</accession>